<keyword evidence="2" id="KW-0285">Flavoprotein</keyword>
<dbReference type="InterPro" id="IPR036250">
    <property type="entry name" value="AcylCo_DH-like_C"/>
</dbReference>
<dbReference type="EC" id="1.14.14.21" evidence="9"/>
<accession>A0ABS4XJR7</accession>
<evidence type="ECO:0000256" key="12">
    <source>
        <dbReference type="ARBA" id="ARBA00048445"/>
    </source>
</evidence>
<dbReference type="Gene3D" id="2.40.110.10">
    <property type="entry name" value="Butyryl-CoA Dehydrogenase, subunit A, domain 2"/>
    <property type="match status" value="1"/>
</dbReference>
<gene>
    <name evidence="16" type="ORF">JOF47_004283</name>
</gene>
<dbReference type="Gene3D" id="1.10.540.10">
    <property type="entry name" value="Acyl-CoA dehydrogenase/oxidase, N-terminal domain"/>
    <property type="match status" value="1"/>
</dbReference>
<keyword evidence="17" id="KW-1185">Reference proteome</keyword>
<name>A0ABS4XJR7_9MICC</name>
<dbReference type="InterPro" id="IPR046373">
    <property type="entry name" value="Acyl-CoA_Oxase/DH_mid-dom_sf"/>
</dbReference>
<dbReference type="PIRSF" id="PIRSF016578">
    <property type="entry name" value="HsaA"/>
    <property type="match status" value="1"/>
</dbReference>
<protein>
    <recommendedName>
        <fullName evidence="10">Dibenzothiophene monooxygenase</fullName>
        <ecNumber evidence="9">1.14.14.21</ecNumber>
    </recommendedName>
</protein>
<evidence type="ECO:0000256" key="8">
    <source>
        <dbReference type="ARBA" id="ARBA00034317"/>
    </source>
</evidence>
<comment type="catalytic activity">
    <reaction evidence="12">
        <text>dibenzothiophene 5-oxide + FMNH2 + O2 = dibenzothiophene 5,5-dioxide + FMN + H2O + H(+)</text>
        <dbReference type="Rhea" id="RHEA:49080"/>
        <dbReference type="ChEBI" id="CHEBI:15377"/>
        <dbReference type="ChEBI" id="CHEBI:15378"/>
        <dbReference type="ChEBI" id="CHEBI:15379"/>
        <dbReference type="ChEBI" id="CHEBI:23683"/>
        <dbReference type="ChEBI" id="CHEBI:57618"/>
        <dbReference type="ChEBI" id="CHEBI:58210"/>
        <dbReference type="ChEBI" id="CHEBI:90356"/>
    </reaction>
</comment>
<keyword evidence="6" id="KW-0503">Monooxygenase</keyword>
<dbReference type="InterPro" id="IPR009100">
    <property type="entry name" value="AcylCoA_DH/oxidase_NM_dom_sf"/>
</dbReference>
<dbReference type="Pfam" id="PF02770">
    <property type="entry name" value="Acyl-CoA_dh_M"/>
    <property type="match status" value="1"/>
</dbReference>
<keyword evidence="4" id="KW-0547">Nucleotide-binding</keyword>
<dbReference type="Proteomes" id="UP001296993">
    <property type="component" value="Unassembled WGS sequence"/>
</dbReference>
<evidence type="ECO:0000256" key="6">
    <source>
        <dbReference type="ARBA" id="ARBA00023033"/>
    </source>
</evidence>
<feature type="domain" description="Acyl-CoA dehydrogenase C-terminal" evidence="15">
    <location>
        <begin position="246"/>
        <end position="387"/>
    </location>
</feature>
<feature type="domain" description="Acyl-CoA oxidase/dehydrogenase middle" evidence="14">
    <location>
        <begin position="130"/>
        <end position="215"/>
    </location>
</feature>
<organism evidence="16 17">
    <name type="scientific">Paeniglutamicibacter kerguelensis</name>
    <dbReference type="NCBI Taxonomy" id="254788"/>
    <lineage>
        <taxon>Bacteria</taxon>
        <taxon>Bacillati</taxon>
        <taxon>Actinomycetota</taxon>
        <taxon>Actinomycetes</taxon>
        <taxon>Micrococcales</taxon>
        <taxon>Micrococcaceae</taxon>
        <taxon>Paeniglutamicibacter</taxon>
    </lineage>
</organism>
<dbReference type="InterPro" id="IPR013107">
    <property type="entry name" value="Acyl-CoA_DH_C"/>
</dbReference>
<dbReference type="InterPro" id="IPR037069">
    <property type="entry name" value="AcylCoA_DH/ox_N_sf"/>
</dbReference>
<evidence type="ECO:0000256" key="10">
    <source>
        <dbReference type="ARBA" id="ARBA00034345"/>
    </source>
</evidence>
<evidence type="ECO:0000256" key="9">
    <source>
        <dbReference type="ARBA" id="ARBA00034328"/>
    </source>
</evidence>
<evidence type="ECO:0000313" key="17">
    <source>
        <dbReference type="Proteomes" id="UP001296993"/>
    </source>
</evidence>
<evidence type="ECO:0000259" key="14">
    <source>
        <dbReference type="Pfam" id="PF02770"/>
    </source>
</evidence>
<dbReference type="SUPFAM" id="SSF56645">
    <property type="entry name" value="Acyl-CoA dehydrogenase NM domain-like"/>
    <property type="match status" value="1"/>
</dbReference>
<evidence type="ECO:0000256" key="4">
    <source>
        <dbReference type="ARBA" id="ARBA00022741"/>
    </source>
</evidence>
<keyword evidence="3" id="KW-0288">FMN</keyword>
<evidence type="ECO:0000256" key="3">
    <source>
        <dbReference type="ARBA" id="ARBA00022643"/>
    </source>
</evidence>
<dbReference type="PANTHER" id="PTHR43884">
    <property type="entry name" value="ACYL-COA DEHYDROGENASE"/>
    <property type="match status" value="1"/>
</dbReference>
<comment type="similarity">
    <text evidence="8">Belongs to the DszC flavin monooxygenase family.</text>
</comment>
<dbReference type="Pfam" id="PF08028">
    <property type="entry name" value="Acyl-CoA_dh_2"/>
    <property type="match status" value="1"/>
</dbReference>
<evidence type="ECO:0000256" key="5">
    <source>
        <dbReference type="ARBA" id="ARBA00023002"/>
    </source>
</evidence>
<evidence type="ECO:0000256" key="2">
    <source>
        <dbReference type="ARBA" id="ARBA00022630"/>
    </source>
</evidence>
<evidence type="ECO:0000256" key="7">
    <source>
        <dbReference type="ARBA" id="ARBA00034307"/>
    </source>
</evidence>
<keyword evidence="5" id="KW-0560">Oxidoreductase</keyword>
<proteinExistence type="inferred from homology"/>
<comment type="catalytic activity">
    <reaction evidence="13">
        <text>dibenzothiophene + 2 FMNH2 + 2 O2 = dibenzothiophene 5,5-dioxide + 2 FMN + 2 H2O + 2 H(+)</text>
        <dbReference type="Rhea" id="RHEA:49072"/>
        <dbReference type="ChEBI" id="CHEBI:15377"/>
        <dbReference type="ChEBI" id="CHEBI:15378"/>
        <dbReference type="ChEBI" id="CHEBI:15379"/>
        <dbReference type="ChEBI" id="CHEBI:23681"/>
        <dbReference type="ChEBI" id="CHEBI:57618"/>
        <dbReference type="ChEBI" id="CHEBI:58210"/>
        <dbReference type="ChEBI" id="CHEBI:90356"/>
        <dbReference type="EC" id="1.14.14.21"/>
    </reaction>
</comment>
<dbReference type="RefSeq" id="WP_210002514.1">
    <property type="nucleotide sequence ID" value="NZ_BAAAJY010000004.1"/>
</dbReference>
<dbReference type="Gene3D" id="1.20.140.10">
    <property type="entry name" value="Butyryl-CoA Dehydrogenase, subunit A, domain 3"/>
    <property type="match status" value="1"/>
</dbReference>
<comment type="catalytic activity">
    <reaction evidence="11">
        <text>dibenzothiophene + FMNH2 + O2 = dibenzothiophene 5-oxide + FMN + H2O + H(+)</text>
        <dbReference type="Rhea" id="RHEA:49076"/>
        <dbReference type="ChEBI" id="CHEBI:15377"/>
        <dbReference type="ChEBI" id="CHEBI:15378"/>
        <dbReference type="ChEBI" id="CHEBI:15379"/>
        <dbReference type="ChEBI" id="CHEBI:23681"/>
        <dbReference type="ChEBI" id="CHEBI:23683"/>
        <dbReference type="ChEBI" id="CHEBI:57618"/>
        <dbReference type="ChEBI" id="CHEBI:58210"/>
    </reaction>
</comment>
<dbReference type="InterPro" id="IPR006091">
    <property type="entry name" value="Acyl-CoA_Oxase/DH_mid-dom"/>
</dbReference>
<evidence type="ECO:0000256" key="13">
    <source>
        <dbReference type="ARBA" id="ARBA00049456"/>
    </source>
</evidence>
<evidence type="ECO:0000256" key="1">
    <source>
        <dbReference type="ARBA" id="ARBA00004496"/>
    </source>
</evidence>
<comment type="caution">
    <text evidence="16">The sequence shown here is derived from an EMBL/GenBank/DDBJ whole genome shotgun (WGS) entry which is preliminary data.</text>
</comment>
<sequence length="421" mass="45056">MTLIQDIPSTVASDYASLHEHFAEIFARIAEGSRERDFARILPFEQVAWLNEAGFSALRVPVEFGGAGVSVETFTRLLIDLAAADSNVAHLYRSHFGFIESLQWQEEPVARRWYELAAAGKTVGNASTERGGNALGRLNTVLARNGEDWVLNGEKYYTTGTIFSDYTRVSAGLAGEDGRFFAVVDTKAAGVNIVDDWDGFGQRLTGTGTTTFESVRVPNEDIFDRIAGGAEATHEAAFFQLVLLSVLAGIARAARDDAAQSVAKRARTFNTGSGLPFREDPLIQETVGRIATKAFSAEAIVLAAARSLDGALEKSLAQEVDVDGNRATTLEGHLAELAVEQAQVAVPELAISAAQQLFETGGASATSTSKGLDRHWRNAQTVATHNPISFRARSIGDYFINGTLPEGLNAIGDATAKATAN</sequence>
<evidence type="ECO:0000256" key="11">
    <source>
        <dbReference type="ARBA" id="ARBA00047859"/>
    </source>
</evidence>
<reference evidence="16 17" key="1">
    <citation type="submission" date="2021-03" db="EMBL/GenBank/DDBJ databases">
        <title>Sequencing the genomes of 1000 actinobacteria strains.</title>
        <authorList>
            <person name="Klenk H.-P."/>
        </authorList>
    </citation>
    <scope>NUCLEOTIDE SEQUENCE [LARGE SCALE GENOMIC DNA]</scope>
    <source>
        <strain evidence="16 17">DSM 15797</strain>
    </source>
</reference>
<dbReference type="EMBL" id="JAGIOF010000004">
    <property type="protein sequence ID" value="MBP2388710.1"/>
    <property type="molecule type" value="Genomic_DNA"/>
</dbReference>
<comment type="pathway">
    <text evidence="7">Sulfur metabolism; dibenzothiophene degradation.</text>
</comment>
<dbReference type="SUPFAM" id="SSF47203">
    <property type="entry name" value="Acyl-CoA dehydrogenase C-terminal domain-like"/>
    <property type="match status" value="1"/>
</dbReference>
<dbReference type="PANTHER" id="PTHR43884:SF12">
    <property type="entry name" value="ISOVALERYL-COA DEHYDROGENASE, MITOCHONDRIAL-RELATED"/>
    <property type="match status" value="1"/>
</dbReference>
<evidence type="ECO:0000313" key="16">
    <source>
        <dbReference type="EMBL" id="MBP2388710.1"/>
    </source>
</evidence>
<comment type="subcellular location">
    <subcellularLocation>
        <location evidence="1">Cytoplasm</location>
    </subcellularLocation>
</comment>
<evidence type="ECO:0000259" key="15">
    <source>
        <dbReference type="Pfam" id="PF08028"/>
    </source>
</evidence>